<feature type="transmembrane region" description="Helical" evidence="7">
    <location>
        <begin position="390"/>
        <end position="410"/>
    </location>
</feature>
<reference evidence="9" key="4">
    <citation type="submission" date="2025-09" db="UniProtKB">
        <authorList>
            <consortium name="Ensembl"/>
        </authorList>
    </citation>
    <scope>IDENTIFICATION</scope>
</reference>
<keyword evidence="5" id="KW-0325">Glycoprotein</keyword>
<feature type="compositionally biased region" description="Basic residues" evidence="6">
    <location>
        <begin position="166"/>
        <end position="175"/>
    </location>
</feature>
<feature type="compositionally biased region" description="Basic and acidic residues" evidence="6">
    <location>
        <begin position="176"/>
        <end position="185"/>
    </location>
</feature>
<feature type="compositionally biased region" description="Polar residues" evidence="6">
    <location>
        <begin position="186"/>
        <end position="202"/>
    </location>
</feature>
<dbReference type="GeneTree" id="ENSGT00390000011648"/>
<evidence type="ECO:0000313" key="10">
    <source>
        <dbReference type="Proteomes" id="UP000008227"/>
    </source>
</evidence>
<dbReference type="PANTHER" id="PTHR12680:SF2">
    <property type="entry name" value="PROTEIN PHTF2"/>
    <property type="match status" value="1"/>
</dbReference>
<evidence type="ECO:0000256" key="6">
    <source>
        <dbReference type="SAM" id="MobiDB-lite"/>
    </source>
</evidence>
<keyword evidence="10" id="KW-1185">Reference proteome</keyword>
<organism evidence="9 10">
    <name type="scientific">Sus scrofa</name>
    <name type="common">Pig</name>
    <dbReference type="NCBI Taxonomy" id="9823"/>
    <lineage>
        <taxon>Eukaryota</taxon>
        <taxon>Metazoa</taxon>
        <taxon>Chordata</taxon>
        <taxon>Craniata</taxon>
        <taxon>Vertebrata</taxon>
        <taxon>Euteleostomi</taxon>
        <taxon>Mammalia</taxon>
        <taxon>Eutheria</taxon>
        <taxon>Laurasiatheria</taxon>
        <taxon>Artiodactyla</taxon>
        <taxon>Suina</taxon>
        <taxon>Suidae</taxon>
        <taxon>Sus</taxon>
    </lineage>
</organism>
<reference evidence="10" key="1">
    <citation type="submission" date="2009-11" db="EMBL/GenBank/DDBJ databases">
        <authorList>
            <consortium name="Porcine genome sequencing project"/>
        </authorList>
    </citation>
    <scope>NUCLEOTIDE SEQUENCE [LARGE SCALE GENOMIC DNA]</scope>
    <source>
        <strain evidence="10">Duroc</strain>
    </source>
</reference>
<dbReference type="InterPro" id="IPR021980">
    <property type="entry name" value="PHTF1/2_N"/>
</dbReference>
<sequence>MASKVTDAIVWYQKKIGAYDQQIWEKSVEQREIKFIKLGLRNKPKKTAHVKPDLIDVDLVRGSAFAKAKPESPWTSLTRKGIVRVVFFPFFFRWWLQVTSKVIFFWLLVLYLLQVAAIVLFCSASSPHSIPLTEVIGPIWLMLLLGTVHCQIVSTRTPKPPLSTGGKRRRKLRKAAHLEVHREGDGSSTTDNTQEGAVQSHGTSTSYGVGAVFRDLWRAAFFLSGSKKAKNSIDKSTETDNGYVSLDGKKTVKSSEDGVQSHEPQCEILRPEEATWNTGTLRNIPSKDTQRTMTNVSDEVSSEEGPETGYPLRRHADRTSESILRNRKSHHYKKHYPNESHLPWLHSSHPGLEKISAIVWEGNDCKKADMSVLEISGMIMNRVNSHIPGIGYQIFGNAISLILGLTPFVFRLSQATDLDQLTAHSASELYMIAFGSNEDVIVLSMVMISFVVRVSLVWIFFFLLCVAERTYKQRLLFAKLFGHLTSARRARKSEVPHFRLKKVQNIKMWLSLRSYLKRRGPQRSVDVIVSSAFLLTISVVFICCAQLLHVHEIFLDCHYNWELVIWCISLTLFLLRFVTLGSETSKKYSNTSILLTEQINLYLKMEKKPNKKEELTLVNNVLKLATKLLKELDSPFRLYGLTMNPLLYNITQVVILSAVSGVISDLLGFNLKLWKIKS</sequence>
<dbReference type="ExpressionAtlas" id="A0A286ZW03">
    <property type="expression patterns" value="baseline and differential"/>
</dbReference>
<dbReference type="Pfam" id="PF12129">
    <property type="entry name" value="PHTF1-2_N"/>
    <property type="match status" value="1"/>
</dbReference>
<protein>
    <submittedName>
        <fullName evidence="9">Putative homeodomain transcription factor 2</fullName>
    </submittedName>
</protein>
<name>A0A286ZW03_PIG</name>
<feature type="transmembrane region" description="Helical" evidence="7">
    <location>
        <begin position="527"/>
        <end position="548"/>
    </location>
</feature>
<comment type="subcellular location">
    <subcellularLocation>
        <location evidence="1">Membrane</location>
        <topology evidence="1">Multi-pass membrane protein</topology>
    </subcellularLocation>
</comment>
<dbReference type="VGNC" id="VGNC:91405">
    <property type="gene designation" value="PHTF2"/>
</dbReference>
<proteinExistence type="predicted"/>
<dbReference type="Bgee" id="ENSSSCG00000015410">
    <property type="expression patterns" value="Expressed in muscle tissue and 45 other cell types or tissues"/>
</dbReference>
<reference evidence="9" key="3">
    <citation type="submission" date="2025-08" db="UniProtKB">
        <authorList>
            <consortium name="Ensembl"/>
        </authorList>
    </citation>
    <scope>IDENTIFICATION</scope>
</reference>
<feature type="transmembrane region" description="Helical" evidence="7">
    <location>
        <begin position="646"/>
        <end position="669"/>
    </location>
</feature>
<evidence type="ECO:0000313" key="9">
    <source>
        <dbReference type="Ensembl" id="ENSSSCP00000035673.3"/>
    </source>
</evidence>
<reference evidence="9" key="2">
    <citation type="journal article" date="2020" name="Gigascience">
        <title>An improved pig reference genome sequence to enable pig genetics and genomics research.</title>
        <authorList>
            <person name="Warr A."/>
            <person name="Affara N."/>
            <person name="Aken B."/>
            <person name="Beiki H."/>
            <person name="Bickhart D.M."/>
            <person name="Billis K."/>
            <person name="Chow W."/>
            <person name="Eory L."/>
            <person name="Finlayson H.A."/>
            <person name="Flicek P."/>
            <person name="Giron C.G."/>
            <person name="Griffin D.K."/>
            <person name="Hall R."/>
            <person name="Hannum G."/>
            <person name="Hourlier T."/>
            <person name="Howe K."/>
            <person name="Hume D.A."/>
            <person name="Izuogu O."/>
            <person name="Kim K."/>
            <person name="Koren S."/>
            <person name="Liu H."/>
            <person name="Manchanda N."/>
            <person name="Martin F.J."/>
            <person name="Nonneman D.J."/>
            <person name="O'Connor R.E."/>
            <person name="Phillippy A.M."/>
            <person name="Rohrer G.A."/>
            <person name="Rosen B.D."/>
            <person name="Rund L.A."/>
            <person name="Sargent C.A."/>
            <person name="Schook L.B."/>
            <person name="Schroeder S.G."/>
            <person name="Schwartz A.S."/>
            <person name="Skinner B.M."/>
            <person name="Talbot R."/>
            <person name="Tseng E."/>
            <person name="Tuggle C.K."/>
            <person name="Watson M."/>
            <person name="Smith T.P.L."/>
            <person name="Archibald A.L."/>
        </authorList>
    </citation>
    <scope>NUCLEOTIDE SEQUENCE [LARGE SCALE GENOMIC DNA]</scope>
    <source>
        <strain evidence="9">Duroc</strain>
    </source>
</reference>
<feature type="region of interest" description="Disordered" evidence="6">
    <location>
        <begin position="279"/>
        <end position="313"/>
    </location>
</feature>
<dbReference type="Ensembl" id="ENSSSCT00000042272.3">
    <property type="protein sequence ID" value="ENSSSCP00000035673.3"/>
    <property type="gene ID" value="ENSSSCG00000015410.5"/>
</dbReference>
<evidence type="ECO:0000256" key="5">
    <source>
        <dbReference type="ARBA" id="ARBA00023180"/>
    </source>
</evidence>
<evidence type="ECO:0000256" key="3">
    <source>
        <dbReference type="ARBA" id="ARBA00022989"/>
    </source>
</evidence>
<dbReference type="Proteomes" id="UP000008227">
    <property type="component" value="Chromosome 9"/>
</dbReference>
<dbReference type="InterPro" id="IPR039775">
    <property type="entry name" value="PHTF1/2"/>
</dbReference>
<feature type="compositionally biased region" description="Polar residues" evidence="6">
    <location>
        <begin position="279"/>
        <end position="299"/>
    </location>
</feature>
<evidence type="ECO:0000256" key="2">
    <source>
        <dbReference type="ARBA" id="ARBA00022692"/>
    </source>
</evidence>
<feature type="domain" description="PHTF1/2 N-terminal" evidence="8">
    <location>
        <begin position="4"/>
        <end position="157"/>
    </location>
</feature>
<keyword evidence="2 7" id="KW-0812">Transmembrane</keyword>
<dbReference type="GO" id="GO:0016020">
    <property type="term" value="C:membrane"/>
    <property type="evidence" value="ECO:0007669"/>
    <property type="project" value="UniProtKB-SubCell"/>
</dbReference>
<gene>
    <name evidence="9 11" type="primary">PHTF2</name>
</gene>
<feature type="transmembrane region" description="Helical" evidence="7">
    <location>
        <begin position="102"/>
        <end position="122"/>
    </location>
</feature>
<accession>A0A286ZW03</accession>
<evidence type="ECO:0000256" key="7">
    <source>
        <dbReference type="SAM" id="Phobius"/>
    </source>
</evidence>
<dbReference type="AlphaFoldDB" id="A0A286ZW03"/>
<dbReference type="GO" id="GO:0005783">
    <property type="term" value="C:endoplasmic reticulum"/>
    <property type="evidence" value="ECO:0007669"/>
    <property type="project" value="InterPro"/>
</dbReference>
<feature type="region of interest" description="Disordered" evidence="6">
    <location>
        <begin position="156"/>
        <end position="202"/>
    </location>
</feature>
<evidence type="ECO:0000259" key="8">
    <source>
        <dbReference type="Pfam" id="PF12129"/>
    </source>
</evidence>
<feature type="transmembrane region" description="Helical" evidence="7">
    <location>
        <begin position="440"/>
        <end position="466"/>
    </location>
</feature>
<keyword evidence="4 7" id="KW-0472">Membrane</keyword>
<evidence type="ECO:0000313" key="11">
    <source>
        <dbReference type="VGNC" id="VGNC:91405"/>
    </source>
</evidence>
<dbReference type="PANTHER" id="PTHR12680">
    <property type="entry name" value="PUTATIVE HOMEODOMAIN TRANSCRIPTION FACTOR PHTF"/>
    <property type="match status" value="1"/>
</dbReference>
<feature type="transmembrane region" description="Helical" evidence="7">
    <location>
        <begin position="560"/>
        <end position="578"/>
    </location>
</feature>
<keyword evidence="3 7" id="KW-1133">Transmembrane helix</keyword>
<evidence type="ECO:0000256" key="4">
    <source>
        <dbReference type="ARBA" id="ARBA00023136"/>
    </source>
</evidence>
<evidence type="ECO:0000256" key="1">
    <source>
        <dbReference type="ARBA" id="ARBA00004141"/>
    </source>
</evidence>